<name>A0AAV5NRL9_9VIBR</name>
<organism evidence="2 3">
    <name type="scientific">Vibrio penaeicida</name>
    <dbReference type="NCBI Taxonomy" id="104609"/>
    <lineage>
        <taxon>Bacteria</taxon>
        <taxon>Pseudomonadati</taxon>
        <taxon>Pseudomonadota</taxon>
        <taxon>Gammaproteobacteria</taxon>
        <taxon>Vibrionales</taxon>
        <taxon>Vibrionaceae</taxon>
        <taxon>Vibrio</taxon>
    </lineage>
</organism>
<keyword evidence="3" id="KW-1185">Reference proteome</keyword>
<evidence type="ECO:0008006" key="4">
    <source>
        <dbReference type="Google" id="ProtNLM"/>
    </source>
</evidence>
<evidence type="ECO:0000256" key="1">
    <source>
        <dbReference type="SAM" id="MobiDB-lite"/>
    </source>
</evidence>
<feature type="compositionally biased region" description="Polar residues" evidence="1">
    <location>
        <begin position="547"/>
        <end position="562"/>
    </location>
</feature>
<protein>
    <recommendedName>
        <fullName evidence="4">Phage tail tape measure protein</fullName>
    </recommendedName>
</protein>
<proteinExistence type="predicted"/>
<accession>A0AAV5NRL9</accession>
<sequence>MAQKLETDIVLNLAGNLAAKARQYGNSMGEFAKKNQKAMTLVKTSTAAAGRGIDALGNRYVGLGVALVTGATVRNVAAFDAQMVRIGTNAKLSSEQVAVLTKSVEDLSTQSDVRIDTTVLASGVDTLLGKTGDLEFVMDNLENMGVFMQAFGADAESTGALFAQFREKGIRDSEAVMQTIDELYGQFAIGSVSVKDLAGISEQLFATYQAKGPEAITQMSALVQLFAKAKGNANESLTSIQAVFATFSDKKKVEFLDKQGIAVFKEGTRELREPVELLLEVLDAAKNDPLKLGDVFDQTSLQGLSSIYSQENKDLLKQMTSGTGELGATQEAAAKNAATLNSAMTSLNNSFNKFANQRLAEPIQELADAINSVDDDTIQNWLKWGETALWVVGGLVAAKKGLDIAASVKTVFGKGGVPGAGGKGGFQDLGAMPVFVVNMPAGGMAGAGGGSSTSNPSRGRSGVKAGAAVAAAKMAVPAYVAYEASSLGASIIDTTLDSMFDGYRNADRKFTTKLKAYLGDKEAQQQAVQYYGVDPKSYERSPVEPSSYLTGNYAQPSSQSNYPIGGQVNVKVDLSGDKPKVTATSSSPTIQIDPDTGTN</sequence>
<reference evidence="3" key="1">
    <citation type="journal article" date="2019" name="Int. J. Syst. Evol. Microbiol.">
        <title>The Global Catalogue of Microorganisms (GCM) 10K type strain sequencing project: providing services to taxonomists for standard genome sequencing and annotation.</title>
        <authorList>
            <consortium name="The Broad Institute Genomics Platform"/>
            <consortium name="The Broad Institute Genome Sequencing Center for Infectious Disease"/>
            <person name="Wu L."/>
            <person name="Ma J."/>
        </authorList>
    </citation>
    <scope>NUCLEOTIDE SEQUENCE [LARGE SCALE GENOMIC DNA]</scope>
    <source>
        <strain evidence="3">NBRC 15640</strain>
    </source>
</reference>
<dbReference type="AlphaFoldDB" id="A0AAV5NRL9"/>
<feature type="compositionally biased region" description="Polar residues" evidence="1">
    <location>
        <begin position="582"/>
        <end position="599"/>
    </location>
</feature>
<evidence type="ECO:0000313" key="2">
    <source>
        <dbReference type="EMBL" id="GLQ73255.1"/>
    </source>
</evidence>
<dbReference type="Proteomes" id="UP001156690">
    <property type="component" value="Unassembled WGS sequence"/>
</dbReference>
<evidence type="ECO:0000313" key="3">
    <source>
        <dbReference type="Proteomes" id="UP001156690"/>
    </source>
</evidence>
<gene>
    <name evidence="2" type="ORF">GCM10007932_26150</name>
</gene>
<comment type="caution">
    <text evidence="2">The sequence shown here is derived from an EMBL/GenBank/DDBJ whole genome shotgun (WGS) entry which is preliminary data.</text>
</comment>
<feature type="region of interest" description="Disordered" evidence="1">
    <location>
        <begin position="536"/>
        <end position="599"/>
    </location>
</feature>
<dbReference type="EMBL" id="BSNX01000030">
    <property type="protein sequence ID" value="GLQ73255.1"/>
    <property type="molecule type" value="Genomic_DNA"/>
</dbReference>
<dbReference type="RefSeq" id="WP_126609506.1">
    <property type="nucleotide sequence ID" value="NZ_AP025144.1"/>
</dbReference>